<name>A0A1I5DZ13_9FLAO</name>
<reference evidence="2" key="1">
    <citation type="submission" date="2016-10" db="EMBL/GenBank/DDBJ databases">
        <authorList>
            <person name="Varghese N."/>
            <person name="Submissions S."/>
        </authorList>
    </citation>
    <scope>NUCLEOTIDE SEQUENCE [LARGE SCALE GENOMIC DNA]</scope>
    <source>
        <strain evidence="2">DS-12</strain>
    </source>
</reference>
<dbReference type="RefSeq" id="WP_091524565.1">
    <property type="nucleotide sequence ID" value="NZ_FOVI01000018.1"/>
</dbReference>
<gene>
    <name evidence="1" type="ORF">SAMN05421741_11812</name>
</gene>
<accession>A0A1I5DZ13</accession>
<dbReference type="Proteomes" id="UP000199036">
    <property type="component" value="Unassembled WGS sequence"/>
</dbReference>
<sequence length="68" mass="8043">MNKEEYLIKAFKEIRDKNLTVPFELVPGTTVTDIEKMLTSLGKSYLSTKSPIDKIFYEKIEELRKFRQ</sequence>
<dbReference type="OrthoDB" id="1451314at2"/>
<organism evidence="1 2">
    <name type="scientific">Paenimyroides ummariense</name>
    <dbReference type="NCBI Taxonomy" id="913024"/>
    <lineage>
        <taxon>Bacteria</taxon>
        <taxon>Pseudomonadati</taxon>
        <taxon>Bacteroidota</taxon>
        <taxon>Flavobacteriia</taxon>
        <taxon>Flavobacteriales</taxon>
        <taxon>Flavobacteriaceae</taxon>
        <taxon>Paenimyroides</taxon>
    </lineage>
</organism>
<proteinExistence type="predicted"/>
<dbReference type="EMBL" id="FOVI01000018">
    <property type="protein sequence ID" value="SFO04436.1"/>
    <property type="molecule type" value="Genomic_DNA"/>
</dbReference>
<keyword evidence="2" id="KW-1185">Reference proteome</keyword>
<evidence type="ECO:0000313" key="2">
    <source>
        <dbReference type="Proteomes" id="UP000199036"/>
    </source>
</evidence>
<protein>
    <submittedName>
        <fullName evidence="1">Uncharacterized protein</fullName>
    </submittedName>
</protein>
<evidence type="ECO:0000313" key="1">
    <source>
        <dbReference type="EMBL" id="SFO04436.1"/>
    </source>
</evidence>
<dbReference type="STRING" id="913024.SAMN05421741_11812"/>
<dbReference type="AlphaFoldDB" id="A0A1I5DZ13"/>